<dbReference type="CDD" id="cd19531">
    <property type="entry name" value="LCL_NRPS-like"/>
    <property type="match status" value="1"/>
</dbReference>
<dbReference type="Gene3D" id="3.30.559.30">
    <property type="entry name" value="Nonribosomal peptide synthetase, condensation domain"/>
    <property type="match status" value="3"/>
</dbReference>
<dbReference type="CDD" id="cd19535">
    <property type="entry name" value="Cyc_NRPS"/>
    <property type="match status" value="2"/>
</dbReference>
<comment type="similarity">
    <text evidence="3">Belongs to the ATP-dependent AMP-binding enzyme family. MbtB subfamily.</text>
</comment>
<gene>
    <name evidence="10" type="ORF">ACFPM7_15480</name>
</gene>
<dbReference type="Pfam" id="PF13193">
    <property type="entry name" value="AMP-binding_C"/>
    <property type="match status" value="2"/>
</dbReference>
<dbReference type="Gene3D" id="3.30.300.30">
    <property type="match status" value="2"/>
</dbReference>
<dbReference type="Pfam" id="PF00550">
    <property type="entry name" value="PP-binding"/>
    <property type="match status" value="2"/>
</dbReference>
<evidence type="ECO:0000256" key="3">
    <source>
        <dbReference type="ARBA" id="ARBA00007380"/>
    </source>
</evidence>
<dbReference type="SUPFAM" id="SSF52777">
    <property type="entry name" value="CoA-dependent acyltransferases"/>
    <property type="match status" value="6"/>
</dbReference>
<dbReference type="RefSeq" id="WP_378248308.1">
    <property type="nucleotide sequence ID" value="NZ_JBHSKF010000006.1"/>
</dbReference>
<evidence type="ECO:0000256" key="6">
    <source>
        <dbReference type="ARBA" id="ARBA00022553"/>
    </source>
</evidence>
<keyword evidence="5" id="KW-0596">Phosphopantetheine</keyword>
<evidence type="ECO:0000256" key="1">
    <source>
        <dbReference type="ARBA" id="ARBA00001957"/>
    </source>
</evidence>
<dbReference type="Proteomes" id="UP001596157">
    <property type="component" value="Unassembled WGS sequence"/>
</dbReference>
<dbReference type="InterPro" id="IPR010071">
    <property type="entry name" value="AA_adenyl_dom"/>
</dbReference>
<dbReference type="SUPFAM" id="SSF56801">
    <property type="entry name" value="Acetyl-CoA synthetase-like"/>
    <property type="match status" value="2"/>
</dbReference>
<dbReference type="Gene3D" id="1.10.1200.10">
    <property type="entry name" value="ACP-like"/>
    <property type="match status" value="2"/>
</dbReference>
<dbReference type="PANTHER" id="PTHR45527:SF10">
    <property type="entry name" value="PYOCHELIN SYNTHASE PCHF"/>
    <property type="match status" value="1"/>
</dbReference>
<name>A0ABW0ENX9_9PSEU</name>
<evidence type="ECO:0000256" key="2">
    <source>
        <dbReference type="ARBA" id="ARBA00005102"/>
    </source>
</evidence>
<protein>
    <recommendedName>
        <fullName evidence="4">Phenyloxazoline synthase MbtB</fullName>
    </recommendedName>
    <alternativeName>
        <fullName evidence="8">Mycobactin synthetase protein B</fullName>
    </alternativeName>
</protein>
<dbReference type="InterPro" id="IPR006162">
    <property type="entry name" value="Ppantetheine_attach_site"/>
</dbReference>
<dbReference type="SUPFAM" id="SSF47336">
    <property type="entry name" value="ACP-like"/>
    <property type="match status" value="2"/>
</dbReference>
<dbReference type="Gene3D" id="3.30.559.10">
    <property type="entry name" value="Chloramphenicol acetyltransferase-like domain"/>
    <property type="match status" value="3"/>
</dbReference>
<dbReference type="InterPro" id="IPR020845">
    <property type="entry name" value="AMP-binding_CS"/>
</dbReference>
<dbReference type="PROSITE" id="PS00455">
    <property type="entry name" value="AMP_BINDING"/>
    <property type="match status" value="2"/>
</dbReference>
<dbReference type="Gene3D" id="3.40.50.12780">
    <property type="entry name" value="N-terminal domain of ligase-like"/>
    <property type="match status" value="1"/>
</dbReference>
<dbReference type="PROSITE" id="PS00012">
    <property type="entry name" value="PHOSPHOPANTETHEINE"/>
    <property type="match status" value="1"/>
</dbReference>
<evidence type="ECO:0000313" key="10">
    <source>
        <dbReference type="EMBL" id="MFC5288461.1"/>
    </source>
</evidence>
<dbReference type="InterPro" id="IPR045851">
    <property type="entry name" value="AMP-bd_C_sf"/>
</dbReference>
<dbReference type="PROSITE" id="PS50075">
    <property type="entry name" value="CARRIER"/>
    <property type="match status" value="2"/>
</dbReference>
<comment type="pathway">
    <text evidence="2">Siderophore biosynthesis; mycobactin biosynthesis.</text>
</comment>
<dbReference type="InterPro" id="IPR001242">
    <property type="entry name" value="Condensation_dom"/>
</dbReference>
<organism evidence="10 11">
    <name type="scientific">Actinokineospora guangxiensis</name>
    <dbReference type="NCBI Taxonomy" id="1490288"/>
    <lineage>
        <taxon>Bacteria</taxon>
        <taxon>Bacillati</taxon>
        <taxon>Actinomycetota</taxon>
        <taxon>Actinomycetes</taxon>
        <taxon>Pseudonocardiales</taxon>
        <taxon>Pseudonocardiaceae</taxon>
        <taxon>Actinokineospora</taxon>
    </lineage>
</organism>
<dbReference type="CDD" id="cd05930">
    <property type="entry name" value="A_NRPS"/>
    <property type="match status" value="1"/>
</dbReference>
<reference evidence="11" key="1">
    <citation type="journal article" date="2019" name="Int. J. Syst. Evol. Microbiol.">
        <title>The Global Catalogue of Microorganisms (GCM) 10K type strain sequencing project: providing services to taxonomists for standard genome sequencing and annotation.</title>
        <authorList>
            <consortium name="The Broad Institute Genomics Platform"/>
            <consortium name="The Broad Institute Genome Sequencing Center for Infectious Disease"/>
            <person name="Wu L."/>
            <person name="Ma J."/>
        </authorList>
    </citation>
    <scope>NUCLEOTIDE SEQUENCE [LARGE SCALE GENOMIC DNA]</scope>
    <source>
        <strain evidence="11">CCUG 59778</strain>
    </source>
</reference>
<dbReference type="InterPro" id="IPR057737">
    <property type="entry name" value="Condensation_MtbB-like"/>
</dbReference>
<dbReference type="InterPro" id="IPR042099">
    <property type="entry name" value="ANL_N_sf"/>
</dbReference>
<evidence type="ECO:0000313" key="11">
    <source>
        <dbReference type="Proteomes" id="UP001596157"/>
    </source>
</evidence>
<dbReference type="InterPro" id="IPR023213">
    <property type="entry name" value="CAT-like_dom_sf"/>
</dbReference>
<dbReference type="InterPro" id="IPR020806">
    <property type="entry name" value="PKS_PP-bd"/>
</dbReference>
<dbReference type="NCBIfam" id="TIGR01733">
    <property type="entry name" value="AA-adenyl-dom"/>
    <property type="match status" value="2"/>
</dbReference>
<keyword evidence="11" id="KW-1185">Reference proteome</keyword>
<dbReference type="Pfam" id="PF00668">
    <property type="entry name" value="Condensation"/>
    <property type="match status" value="3"/>
</dbReference>
<dbReference type="Gene3D" id="3.40.50.980">
    <property type="match status" value="2"/>
</dbReference>
<dbReference type="SMART" id="SM00823">
    <property type="entry name" value="PKS_PP"/>
    <property type="match status" value="2"/>
</dbReference>
<dbReference type="InterPro" id="IPR025110">
    <property type="entry name" value="AMP-bd_C"/>
</dbReference>
<dbReference type="InterPro" id="IPR000873">
    <property type="entry name" value="AMP-dep_synth/lig_dom"/>
</dbReference>
<dbReference type="EMBL" id="JBHSKF010000006">
    <property type="protein sequence ID" value="MFC5288461.1"/>
    <property type="molecule type" value="Genomic_DNA"/>
</dbReference>
<dbReference type="Gene3D" id="2.30.38.10">
    <property type="entry name" value="Luciferase, Domain 3"/>
    <property type="match status" value="1"/>
</dbReference>
<evidence type="ECO:0000256" key="8">
    <source>
        <dbReference type="ARBA" id="ARBA00033440"/>
    </source>
</evidence>
<evidence type="ECO:0000259" key="9">
    <source>
        <dbReference type="PROSITE" id="PS50075"/>
    </source>
</evidence>
<dbReference type="InterPro" id="IPR009081">
    <property type="entry name" value="PP-bd_ACP"/>
</dbReference>
<keyword evidence="7" id="KW-0436">Ligase</keyword>
<feature type="domain" description="Carrier" evidence="9">
    <location>
        <begin position="2007"/>
        <end position="2083"/>
    </location>
</feature>
<dbReference type="Pfam" id="PF00501">
    <property type="entry name" value="AMP-binding"/>
    <property type="match status" value="2"/>
</dbReference>
<comment type="cofactor">
    <cofactor evidence="1">
        <name>pantetheine 4'-phosphate</name>
        <dbReference type="ChEBI" id="CHEBI:47942"/>
    </cofactor>
</comment>
<evidence type="ECO:0000256" key="7">
    <source>
        <dbReference type="ARBA" id="ARBA00022598"/>
    </source>
</evidence>
<accession>A0ABW0ENX9</accession>
<dbReference type="InterPro" id="IPR036736">
    <property type="entry name" value="ACP-like_sf"/>
</dbReference>
<sequence>MSAPLSHGQERMWLLDQLTDGAALTLASAVTVHGPLSLAAARRCLAEIVHRHDVLRTVITVEDGAAVQLVRAAEPVPVRLVDLSGLAPRAADAARARVLAAEARRRFDLARGPVFRFTIIRSRRDEHAVVLALHHAATDAWSMRLIAQEFAAAYRRTTCGVAEPTPPPAPQYHQFARERRRLPPPSDRLSARLAELAGPHGEALPLDGHPGDRARTAAVWTSALPPSLTARLHALRTTEGGSLFMLVLAALAAVLHRLTGDDRIAIGTLSAGRTRPEHEHALGYFGNVLVVLADFTRTADTLTFRNLWRRVRDDCVRAYDLQDLPYEVLVEHLRPDQAARSAPLVSVVCVQQQPPRPITLPGLDTELLDVPHAHAHHDLTVEVTDDNGVLQLSWQYDSSVLTEATVVRLSRHLRVALSSLVDNPDLACADLPLDPSEPPRGAPGLSEDTLHGLFEAQAARTPDATALRCGAAHVTFAGLNARANRLARRLRAVGVRPEDRVAVLLPRSPEAVTAQLAILKAGAAYLPLDPSHPQARWSALLTDSDARCVVTTADLRDQLPDTVAAVVVDDHSDTDSSNLGLAVAADQAAYVIYTSGSTGEPKGVLGPHRGMVNRLRWMWSEHPYRPDEIACHRTSPTFVDSLAEVFGPLLHGVPAEVLDQDTAADPDTLVGALARARVTRLLVVPSLLRALLDLAARLPALAVWTCSGEPLPDDLAARFHRELPGRRLLNLYGSTEIAADATATTVDADFGTVGIGTPIPGVTASVRTRAGGWAPPLGVGELFVGGDAVARGYLGKPGPTAAAFVPDPTSAAGARAFKTGDVVRVGPDSALRHLGRVDGQVQVRGVRADPSEVERALRLHPAVSQAVVVPATDVAGTTILVGHLVLDQPCPLEDLRAHARSVLPPHLVPAVLVDAADLPLTTSGKIDRRALAHAGIPTAGQGNGTQPRTPGERVIADLFAELLPTRWQSVHDDFFDLGGHSLLAAALVHRLRSAIGVSLGLRDLFAAPTIATLAARAANAHAAPSRTETTPTEHTGRYDPFPLTDVQQAYWIGRDPGFDLGNIATHGYFELSAPHLDTDRLTAAMAVLIARHDALRITVRPDGTQQVLATVAPFHIPEHDLRAHPAEESDRHLADLRDRMSHQVIPADRWPLFDLRVTRTGTGDVLHVSIDALIADAYSVTLLMGELATLYRDPTATLPPIGLTFRDCVLAREAERTSTAREEAWQYWRKRLSDLPPGPELPLTRSPADIDQPRFHRWARILPRSLWTRLRERAATVGVTPPVALLTAFTEVLTTWSRNSHYCLMLTLFDRDPSHPDAHRVVGDFTSLSLLEVDHRAPAAFTASARALQDRLWNDLDHRLVSGVDVARESARLRGGRPALLAPVVFTSNLGLGPPPAQQPIGDLRFAVTQTPQLYIDHQASETPDGVLLTWDVVAELFPDGLVDDAFDAYLDLLTRLADGRHDWDEPTPALLPRSQLDRRAARNATAVVRSTTTLPRLAAGGVAVDPSALAIAAGRHRLSHRDVLDRAGRIAGALRAAGAGPGDVVAVVAAKGWEQAVAVIGVTTAGAAYLPLDPELPRERLRQLCDRTRVRHVLTQTRLLETLPALPGAWVRPIDTNDGWTTPPIDPRNPLCAPGDLAYVIFTSGSTGVPKGVMIDHAGAVNTIEDVNRRFAVTATDRVLGLSSLSFDLSVYDIFGALATGGALVLPVDAEVKDPGRWLDLVRGHGVTVWNSVPALMGLAVDRAESSGEDLATLKLVLLSGDWIPLDLPARVQRVAPAADVIGLGGATEASIWSVHHPTAHPAPGWTSVPYGAPLANQTAHVLDAAMRPRPDWVPGELYLGGDGLALGYWEDAERTAAAFVRHPKTGERLYRTGDIARYHPDGTLEFLGRDDHQVKINGFRVELGEVEAALRALPGVEDGVVVAVGPPRGDRRLAAFYVPDGADPGESAVRDGLRADLPGYLVPTTAAAIPSLPLTGNGKVDRGALTARAAQPPDAGAARTESVAPDADQGLVTALAETLRIVLDVPQVGAQDSFFALGGTSLVALRLIARLQTELGVRIPLAEVYDNPTAAGLATAVAAARAGGTTADTTLELIPDPSARFDPFPLTPIQEAYWLGSRDGQWLGGVSTHSYVELDVVHLDLDRLEGAVRQLVHRHDALRTVLLADGTQQVLAHVPDYRIERLDLRQADPAERESMLADLRAELSHRRQDLHGWPLFTVRASRLDPARTRLHISIDLVIADALSFQILQRDLLSLYDDPTAGALPELDCHFRDYRLAVHRAADDADHRRSQAYWRDRLPTLPPPPQLPTRDLGTAARPRFTRLEGSLDAEQWSAVRRRAAEHDLTPSGLLCAAFAEVLALWTQTARFTLNVTTFNRLPVHPDIDNVVGDFTTTTLLAVDASAPTFGERAATLQAQLFTDLDHRAVGGVDVLRMLRGDPAHRGRAWAPVVFTSMLQVAPGGPAARPWEATVVYGISQTPQVLLDHQVYEEVGTLRYNWDHLADAFPPGLIDAMFAAYGTLLHSLATDGAYLRTAPGWPA</sequence>
<feature type="domain" description="Carrier" evidence="9">
    <location>
        <begin position="946"/>
        <end position="1021"/>
    </location>
</feature>
<evidence type="ECO:0000256" key="4">
    <source>
        <dbReference type="ARBA" id="ARBA00016743"/>
    </source>
</evidence>
<dbReference type="PANTHER" id="PTHR45527">
    <property type="entry name" value="NONRIBOSOMAL PEPTIDE SYNTHETASE"/>
    <property type="match status" value="1"/>
</dbReference>
<keyword evidence="6" id="KW-0597">Phosphoprotein</keyword>
<proteinExistence type="inferred from homology"/>
<comment type="caution">
    <text evidence="10">The sequence shown here is derived from an EMBL/GenBank/DDBJ whole genome shotgun (WGS) entry which is preliminary data.</text>
</comment>
<evidence type="ECO:0000256" key="5">
    <source>
        <dbReference type="ARBA" id="ARBA00022450"/>
    </source>
</evidence>